<evidence type="ECO:0000256" key="1">
    <source>
        <dbReference type="SAM" id="Coils"/>
    </source>
</evidence>
<dbReference type="Proteomes" id="UP000001401">
    <property type="component" value="Chromosome"/>
</dbReference>
<dbReference type="EMBL" id="CP002394">
    <property type="protein sequence ID" value="ADU31898.1"/>
    <property type="molecule type" value="Genomic_DNA"/>
</dbReference>
<evidence type="ECO:0000313" key="4">
    <source>
        <dbReference type="Proteomes" id="UP000001401"/>
    </source>
</evidence>
<gene>
    <name evidence="3" type="ordered locus">Bcell_3657</name>
</gene>
<dbReference type="RefSeq" id="WP_013490229.1">
    <property type="nucleotide sequence ID" value="NC_014829.1"/>
</dbReference>
<dbReference type="KEGG" id="bco:Bcell_3657"/>
<feature type="signal peptide" evidence="2">
    <location>
        <begin position="1"/>
        <end position="17"/>
    </location>
</feature>
<protein>
    <submittedName>
        <fullName evidence="3">Uncharacterized protein</fullName>
    </submittedName>
</protein>
<dbReference type="AlphaFoldDB" id="E6TSC9"/>
<evidence type="ECO:0000256" key="2">
    <source>
        <dbReference type="SAM" id="SignalP"/>
    </source>
</evidence>
<feature type="coiled-coil region" evidence="1">
    <location>
        <begin position="69"/>
        <end position="104"/>
    </location>
</feature>
<organism evidence="3 4">
    <name type="scientific">Evansella cellulosilytica (strain ATCC 21833 / DSM 2522 / FERM P-1141 / JCM 9156 / N-4)</name>
    <name type="common">Bacillus cellulosilyticus</name>
    <dbReference type="NCBI Taxonomy" id="649639"/>
    <lineage>
        <taxon>Bacteria</taxon>
        <taxon>Bacillati</taxon>
        <taxon>Bacillota</taxon>
        <taxon>Bacilli</taxon>
        <taxon>Bacillales</taxon>
        <taxon>Bacillaceae</taxon>
        <taxon>Evansella</taxon>
    </lineage>
</organism>
<evidence type="ECO:0000313" key="3">
    <source>
        <dbReference type="EMBL" id="ADU31898.1"/>
    </source>
</evidence>
<dbReference type="HOGENOM" id="CLU_1514938_0_0_9"/>
<sequence length="177" mass="20485" precursor="true">MKKFIWLAIFIFFIASAAGLIHSSTEVSSDENNESDGTVLNELKLKDKNEEIEEAFSDNHNENMNNDIVNQYEKEFSFLEEEAVQKLGELVSSALSDYQQLREEGNALSLFSLFSTYYEEAKSIEESIDDQFFEKYDKLIEDLNENGMSTEKATYFKETFEEVKEGYMSTILDYITN</sequence>
<accession>E6TSC9</accession>
<reference evidence="3 4" key="1">
    <citation type="submission" date="2010-12" db="EMBL/GenBank/DDBJ databases">
        <title>Complete sequence of Bacillus cellulosilyticus DSM 2522.</title>
        <authorList>
            <consortium name="US DOE Joint Genome Institute"/>
            <person name="Lucas S."/>
            <person name="Copeland A."/>
            <person name="Lapidus A."/>
            <person name="Cheng J.-F."/>
            <person name="Bruce D."/>
            <person name="Goodwin L."/>
            <person name="Pitluck S."/>
            <person name="Chertkov O."/>
            <person name="Detter J.C."/>
            <person name="Han C."/>
            <person name="Tapia R."/>
            <person name="Land M."/>
            <person name="Hauser L."/>
            <person name="Jeffries C."/>
            <person name="Kyrpides N."/>
            <person name="Ivanova N."/>
            <person name="Mikhailova N."/>
            <person name="Brumm P."/>
            <person name="Mead D."/>
            <person name="Woyke T."/>
        </authorList>
    </citation>
    <scope>NUCLEOTIDE SEQUENCE [LARGE SCALE GENOMIC DNA]</scope>
    <source>
        <strain evidence="4">ATCC 21833 / DSM 2522 / FERM P-1141 / JCM 9156 / N-4</strain>
    </source>
</reference>
<proteinExistence type="predicted"/>
<name>E6TSC9_EVAC2</name>
<keyword evidence="1" id="KW-0175">Coiled coil</keyword>
<keyword evidence="2" id="KW-0732">Signal</keyword>
<keyword evidence="4" id="KW-1185">Reference proteome</keyword>
<feature type="chain" id="PRO_5038986839" evidence="2">
    <location>
        <begin position="18"/>
        <end position="177"/>
    </location>
</feature>